<keyword evidence="3 7" id="KW-0812">Transmembrane</keyword>
<keyword evidence="10" id="KW-1185">Reference proteome</keyword>
<evidence type="ECO:0000256" key="6">
    <source>
        <dbReference type="ARBA" id="ARBA00023315"/>
    </source>
</evidence>
<evidence type="ECO:0000256" key="7">
    <source>
        <dbReference type="RuleBase" id="RU079119"/>
    </source>
</evidence>
<sequence length="185" mass="21318">MERHSCPNPGNLATTLLIIIGTSFYSNRLASGFYPEIVNNFHLMLSFLCICFSLCFFTSDPGYYLDLAFKPLLKQKIGFSGKGFTYNYCETCKMNKDDTTIHCVQCHRCVREFHHHCSMLSNCIGADNKKLFQLLMIFMHVWSIYIILQSILGIIYGAWAFGFLFILGTVIEIYLCLVTFFNYLL</sequence>
<comment type="catalytic activity">
    <reaction evidence="7">
        <text>L-cysteinyl-[protein] + hexadecanoyl-CoA = S-hexadecanoyl-L-cysteinyl-[protein] + CoA</text>
        <dbReference type="Rhea" id="RHEA:36683"/>
        <dbReference type="Rhea" id="RHEA-COMP:10131"/>
        <dbReference type="Rhea" id="RHEA-COMP:11032"/>
        <dbReference type="ChEBI" id="CHEBI:29950"/>
        <dbReference type="ChEBI" id="CHEBI:57287"/>
        <dbReference type="ChEBI" id="CHEBI:57379"/>
        <dbReference type="ChEBI" id="CHEBI:74151"/>
        <dbReference type="EC" id="2.3.1.225"/>
    </reaction>
</comment>
<evidence type="ECO:0000256" key="4">
    <source>
        <dbReference type="ARBA" id="ARBA00022989"/>
    </source>
</evidence>
<dbReference type="PANTHER" id="PTHR22883">
    <property type="entry name" value="ZINC FINGER DHHC DOMAIN CONTAINING PROTEIN"/>
    <property type="match status" value="1"/>
</dbReference>
<dbReference type="AlphaFoldDB" id="A0AAU9JVX0"/>
<dbReference type="InterPro" id="IPR001594">
    <property type="entry name" value="Palmitoyltrfase_DHHC"/>
</dbReference>
<keyword evidence="6 7" id="KW-0012">Acyltransferase</keyword>
<evidence type="ECO:0000313" key="9">
    <source>
        <dbReference type="EMBL" id="CAG9329044.1"/>
    </source>
</evidence>
<dbReference type="Proteomes" id="UP001162131">
    <property type="component" value="Unassembled WGS sequence"/>
</dbReference>
<evidence type="ECO:0000256" key="1">
    <source>
        <dbReference type="ARBA" id="ARBA00004141"/>
    </source>
</evidence>
<feature type="domain" description="Palmitoyltransferase DHHC" evidence="8">
    <location>
        <begin position="86"/>
        <end position="178"/>
    </location>
</feature>
<dbReference type="PROSITE" id="PS50216">
    <property type="entry name" value="DHHC"/>
    <property type="match status" value="1"/>
</dbReference>
<comment type="subcellular location">
    <subcellularLocation>
        <location evidence="1">Membrane</location>
        <topology evidence="1">Multi-pass membrane protein</topology>
    </subcellularLocation>
</comment>
<dbReference type="GO" id="GO:0019706">
    <property type="term" value="F:protein-cysteine S-palmitoyltransferase activity"/>
    <property type="evidence" value="ECO:0007669"/>
    <property type="project" value="UniProtKB-EC"/>
</dbReference>
<comment type="domain">
    <text evidence="7">The DHHC domain is required for palmitoyltransferase activity.</text>
</comment>
<reference evidence="9" key="1">
    <citation type="submission" date="2021-09" db="EMBL/GenBank/DDBJ databases">
        <authorList>
            <consortium name="AG Swart"/>
            <person name="Singh M."/>
            <person name="Singh A."/>
            <person name="Seah K."/>
            <person name="Emmerich C."/>
        </authorList>
    </citation>
    <scope>NUCLEOTIDE SEQUENCE</scope>
    <source>
        <strain evidence="9">ATCC30299</strain>
    </source>
</reference>
<feature type="transmembrane region" description="Helical" evidence="7">
    <location>
        <begin position="134"/>
        <end position="156"/>
    </location>
</feature>
<keyword evidence="2 7" id="KW-0808">Transferase</keyword>
<comment type="similarity">
    <text evidence="7">Belongs to the DHHC palmitoyltransferase family.</text>
</comment>
<dbReference type="GO" id="GO:0005783">
    <property type="term" value="C:endoplasmic reticulum"/>
    <property type="evidence" value="ECO:0007669"/>
    <property type="project" value="TreeGrafter"/>
</dbReference>
<keyword evidence="4 7" id="KW-1133">Transmembrane helix</keyword>
<dbReference type="GO" id="GO:0016020">
    <property type="term" value="C:membrane"/>
    <property type="evidence" value="ECO:0007669"/>
    <property type="project" value="UniProtKB-SubCell"/>
</dbReference>
<dbReference type="GO" id="GO:0005794">
    <property type="term" value="C:Golgi apparatus"/>
    <property type="evidence" value="ECO:0007669"/>
    <property type="project" value="TreeGrafter"/>
</dbReference>
<accession>A0AAU9JVX0</accession>
<feature type="transmembrane region" description="Helical" evidence="7">
    <location>
        <begin position="162"/>
        <end position="184"/>
    </location>
</feature>
<proteinExistence type="inferred from homology"/>
<dbReference type="EMBL" id="CAJZBQ010000047">
    <property type="protein sequence ID" value="CAG9329044.1"/>
    <property type="molecule type" value="Genomic_DNA"/>
</dbReference>
<name>A0AAU9JVX0_9CILI</name>
<evidence type="ECO:0000259" key="8">
    <source>
        <dbReference type="Pfam" id="PF01529"/>
    </source>
</evidence>
<organism evidence="9 10">
    <name type="scientific">Blepharisma stoltei</name>
    <dbReference type="NCBI Taxonomy" id="1481888"/>
    <lineage>
        <taxon>Eukaryota</taxon>
        <taxon>Sar</taxon>
        <taxon>Alveolata</taxon>
        <taxon>Ciliophora</taxon>
        <taxon>Postciliodesmatophora</taxon>
        <taxon>Heterotrichea</taxon>
        <taxon>Heterotrichida</taxon>
        <taxon>Blepharismidae</taxon>
        <taxon>Blepharisma</taxon>
    </lineage>
</organism>
<feature type="transmembrane region" description="Helical" evidence="7">
    <location>
        <begin position="12"/>
        <end position="30"/>
    </location>
</feature>
<feature type="transmembrane region" description="Helical" evidence="7">
    <location>
        <begin position="42"/>
        <end position="65"/>
    </location>
</feature>
<protein>
    <recommendedName>
        <fullName evidence="7">Palmitoyltransferase</fullName>
        <ecNumber evidence="7">2.3.1.225</ecNumber>
    </recommendedName>
</protein>
<evidence type="ECO:0000256" key="5">
    <source>
        <dbReference type="ARBA" id="ARBA00023136"/>
    </source>
</evidence>
<evidence type="ECO:0000256" key="2">
    <source>
        <dbReference type="ARBA" id="ARBA00022679"/>
    </source>
</evidence>
<gene>
    <name evidence="9" type="ORF">BSTOLATCC_MIC47880</name>
</gene>
<dbReference type="Pfam" id="PF01529">
    <property type="entry name" value="DHHC"/>
    <property type="match status" value="1"/>
</dbReference>
<dbReference type="InterPro" id="IPR039859">
    <property type="entry name" value="PFA4/ZDH16/20/ERF2-like"/>
</dbReference>
<dbReference type="GO" id="GO:0006612">
    <property type="term" value="P:protein targeting to membrane"/>
    <property type="evidence" value="ECO:0007669"/>
    <property type="project" value="TreeGrafter"/>
</dbReference>
<evidence type="ECO:0000313" key="10">
    <source>
        <dbReference type="Proteomes" id="UP001162131"/>
    </source>
</evidence>
<dbReference type="EC" id="2.3.1.225" evidence="7"/>
<comment type="caution">
    <text evidence="9">The sequence shown here is derived from an EMBL/GenBank/DDBJ whole genome shotgun (WGS) entry which is preliminary data.</text>
</comment>
<keyword evidence="5 7" id="KW-0472">Membrane</keyword>
<evidence type="ECO:0000256" key="3">
    <source>
        <dbReference type="ARBA" id="ARBA00022692"/>
    </source>
</evidence>